<dbReference type="GO" id="GO:0003684">
    <property type="term" value="F:damaged DNA binding"/>
    <property type="evidence" value="ECO:0007669"/>
    <property type="project" value="InterPro"/>
</dbReference>
<dbReference type="GO" id="GO:0005524">
    <property type="term" value="F:ATP binding"/>
    <property type="evidence" value="ECO:0007669"/>
    <property type="project" value="UniProtKB-UniRule"/>
</dbReference>
<evidence type="ECO:0000256" key="9">
    <source>
        <dbReference type="ARBA" id="ARBA00023204"/>
    </source>
</evidence>
<dbReference type="PROSITE" id="PS51194">
    <property type="entry name" value="HELICASE_CTER"/>
    <property type="match status" value="1"/>
</dbReference>
<dbReference type="GO" id="GO:0006355">
    <property type="term" value="P:regulation of DNA-templated transcription"/>
    <property type="evidence" value="ECO:0007669"/>
    <property type="project" value="UniProtKB-UniRule"/>
</dbReference>
<dbReference type="FunFam" id="3.40.50.300:FF:000546">
    <property type="entry name" value="Transcription-repair-coupling factor"/>
    <property type="match status" value="1"/>
</dbReference>
<dbReference type="EC" id="3.6.4.-" evidence="13"/>
<dbReference type="SUPFAM" id="SSF143517">
    <property type="entry name" value="TRCF domain-like"/>
    <property type="match status" value="1"/>
</dbReference>
<dbReference type="FunFam" id="3.40.50.300:FF:000300">
    <property type="entry name" value="Transcription-repair-coupling factor"/>
    <property type="match status" value="1"/>
</dbReference>
<dbReference type="AlphaFoldDB" id="A0A229FS02"/>
<keyword evidence="17" id="KW-1185">Reference proteome</keyword>
<dbReference type="Pfam" id="PF21132">
    <property type="entry name" value="MFD_D3"/>
    <property type="match status" value="1"/>
</dbReference>
<proteinExistence type="inferred from homology"/>
<keyword evidence="6" id="KW-0347">Helicase</keyword>
<dbReference type="SUPFAM" id="SSF52540">
    <property type="entry name" value="P-loop containing nucleoside triphosphate hydrolases"/>
    <property type="match status" value="4"/>
</dbReference>
<evidence type="ECO:0000256" key="10">
    <source>
        <dbReference type="ARBA" id="ARBA00061104"/>
    </source>
</evidence>
<dbReference type="NCBIfam" id="TIGR00580">
    <property type="entry name" value="mfd"/>
    <property type="match status" value="1"/>
</dbReference>
<keyword evidence="5 13" id="KW-0378">Hydrolase</keyword>
<dbReference type="PANTHER" id="PTHR47964">
    <property type="entry name" value="ATP-DEPENDENT DNA HELICASE HOMOLOG RECG, CHLOROPLASTIC"/>
    <property type="match status" value="1"/>
</dbReference>
<dbReference type="Gene3D" id="2.40.10.170">
    <property type="match status" value="1"/>
</dbReference>
<evidence type="ECO:0000256" key="1">
    <source>
        <dbReference type="ARBA" id="ARBA00004496"/>
    </source>
</evidence>
<dbReference type="EMBL" id="NJGG01000002">
    <property type="protein sequence ID" value="OXL14807.1"/>
    <property type="molecule type" value="Genomic_DNA"/>
</dbReference>
<dbReference type="InterPro" id="IPR047112">
    <property type="entry name" value="RecG/Mfd"/>
</dbReference>
<evidence type="ECO:0000256" key="6">
    <source>
        <dbReference type="ARBA" id="ARBA00022806"/>
    </source>
</evidence>
<protein>
    <recommendedName>
        <fullName evidence="12 13">Transcription-repair-coupling factor</fullName>
        <shortName evidence="13">TRCF</shortName>
        <ecNumber evidence="13">3.6.4.-</ecNumber>
    </recommendedName>
</protein>
<dbReference type="Proteomes" id="UP000215188">
    <property type="component" value="Unassembled WGS sequence"/>
</dbReference>
<keyword evidence="9 13" id="KW-0234">DNA repair</keyword>
<dbReference type="Pfam" id="PF00270">
    <property type="entry name" value="DEAD"/>
    <property type="match status" value="1"/>
</dbReference>
<evidence type="ECO:0000256" key="5">
    <source>
        <dbReference type="ARBA" id="ARBA00022801"/>
    </source>
</evidence>
<organism evidence="16 17">
    <name type="scientific">Polynucleobacter cosmopolitanus</name>
    <dbReference type="NCBI Taxonomy" id="351345"/>
    <lineage>
        <taxon>Bacteria</taxon>
        <taxon>Pseudomonadati</taxon>
        <taxon>Pseudomonadota</taxon>
        <taxon>Betaproteobacteria</taxon>
        <taxon>Burkholderiales</taxon>
        <taxon>Burkholderiaceae</taxon>
        <taxon>Polynucleobacter</taxon>
    </lineage>
</organism>
<evidence type="ECO:0000256" key="4">
    <source>
        <dbReference type="ARBA" id="ARBA00022763"/>
    </source>
</evidence>
<gene>
    <name evidence="13 16" type="primary">mfd</name>
    <name evidence="16" type="ORF">AOC33_05630</name>
</gene>
<feature type="domain" description="Helicase ATP-binding" evidence="14">
    <location>
        <begin position="641"/>
        <end position="802"/>
    </location>
</feature>
<dbReference type="Gene3D" id="3.90.1150.50">
    <property type="entry name" value="Transcription-repair-coupling factor, D7 domain"/>
    <property type="match status" value="1"/>
</dbReference>
<dbReference type="InterPro" id="IPR003711">
    <property type="entry name" value="CarD-like/TRCF_RID"/>
</dbReference>
<evidence type="ECO:0000256" key="7">
    <source>
        <dbReference type="ARBA" id="ARBA00022840"/>
    </source>
</evidence>
<dbReference type="GO" id="GO:0003678">
    <property type="term" value="F:DNA helicase activity"/>
    <property type="evidence" value="ECO:0007669"/>
    <property type="project" value="TreeGrafter"/>
</dbReference>
<evidence type="ECO:0000313" key="16">
    <source>
        <dbReference type="EMBL" id="OXL14807.1"/>
    </source>
</evidence>
<dbReference type="Pfam" id="PF00271">
    <property type="entry name" value="Helicase_C"/>
    <property type="match status" value="1"/>
</dbReference>
<dbReference type="InterPro" id="IPR027417">
    <property type="entry name" value="P-loop_NTPase"/>
</dbReference>
<dbReference type="SMART" id="SM01058">
    <property type="entry name" value="CarD_TRCF"/>
    <property type="match status" value="1"/>
</dbReference>
<dbReference type="SUPFAM" id="SSF141259">
    <property type="entry name" value="CarD-like"/>
    <property type="match status" value="1"/>
</dbReference>
<evidence type="ECO:0000256" key="13">
    <source>
        <dbReference type="HAMAP-Rule" id="MF_00969"/>
    </source>
</evidence>
<dbReference type="InterPro" id="IPR014001">
    <property type="entry name" value="Helicase_ATP-bd"/>
</dbReference>
<dbReference type="InterPro" id="IPR037235">
    <property type="entry name" value="TRCF-like_C_D7"/>
</dbReference>
<keyword evidence="8 13" id="KW-0238">DNA-binding</keyword>
<accession>A0A229FS02</accession>
<dbReference type="Pfam" id="PF02559">
    <property type="entry name" value="CarD_TRCF_RID"/>
    <property type="match status" value="1"/>
</dbReference>
<name>A0A229FS02_9BURK</name>
<comment type="similarity">
    <text evidence="11 13">In the C-terminal section; belongs to the helicase family. RecG subfamily.</text>
</comment>
<feature type="domain" description="Helicase C-terminal" evidence="15">
    <location>
        <begin position="823"/>
        <end position="977"/>
    </location>
</feature>
<dbReference type="HAMAP" id="MF_00969">
    <property type="entry name" value="TRCF"/>
    <property type="match status" value="1"/>
</dbReference>
<reference evidence="16 17" key="1">
    <citation type="submission" date="2017-06" db="EMBL/GenBank/DDBJ databases">
        <title>Reclassification of a Polynucleobacter cosmopolitanus strain isolated from tropical Lake Victoria as Polynucleobacter victoriensis comb. nov.</title>
        <authorList>
            <person name="Hahn M.W."/>
        </authorList>
    </citation>
    <scope>NUCLEOTIDE SEQUENCE [LARGE SCALE GENOMIC DNA]</scope>
    <source>
        <strain evidence="16 17">MWH-MoIso2</strain>
    </source>
</reference>
<dbReference type="Pfam" id="PF03461">
    <property type="entry name" value="TRCF"/>
    <property type="match status" value="1"/>
</dbReference>
<evidence type="ECO:0000259" key="14">
    <source>
        <dbReference type="PROSITE" id="PS51192"/>
    </source>
</evidence>
<dbReference type="OrthoDB" id="9804325at2"/>
<dbReference type="PROSITE" id="PS51192">
    <property type="entry name" value="HELICASE_ATP_BIND_1"/>
    <property type="match status" value="1"/>
</dbReference>
<dbReference type="InterPro" id="IPR036101">
    <property type="entry name" value="CarD-like/TRCF_RID_sf"/>
</dbReference>
<comment type="similarity">
    <text evidence="10 13">In the N-terminal section; belongs to the UvrB family.</text>
</comment>
<evidence type="ECO:0000256" key="3">
    <source>
        <dbReference type="ARBA" id="ARBA00022741"/>
    </source>
</evidence>
<evidence type="ECO:0000313" key="17">
    <source>
        <dbReference type="Proteomes" id="UP000215188"/>
    </source>
</evidence>
<dbReference type="Pfam" id="PF17757">
    <property type="entry name" value="UvrB_inter"/>
    <property type="match status" value="1"/>
</dbReference>
<dbReference type="RefSeq" id="WP_089515671.1">
    <property type="nucleotide sequence ID" value="NZ_NJGG01000002.1"/>
</dbReference>
<dbReference type="Gene3D" id="3.40.50.11140">
    <property type="match status" value="1"/>
</dbReference>
<dbReference type="InterPro" id="IPR001650">
    <property type="entry name" value="Helicase_C-like"/>
</dbReference>
<dbReference type="SMART" id="SM00490">
    <property type="entry name" value="HELICc"/>
    <property type="match status" value="1"/>
</dbReference>
<dbReference type="InterPro" id="IPR041471">
    <property type="entry name" value="UvrB_inter"/>
</dbReference>
<dbReference type="PANTHER" id="PTHR47964:SF1">
    <property type="entry name" value="ATP-DEPENDENT DNA HELICASE HOMOLOG RECG, CHLOROPLASTIC"/>
    <property type="match status" value="1"/>
</dbReference>
<comment type="function">
    <text evidence="13">Couples transcription and DNA repair by recognizing RNA polymerase (RNAP) stalled at DNA lesions. Mediates ATP-dependent release of RNAP and its truncated transcript from the DNA, and recruitment of nucleotide excision repair machinery to the damaged site.</text>
</comment>
<dbReference type="SMART" id="SM00982">
    <property type="entry name" value="TRCF"/>
    <property type="match status" value="1"/>
</dbReference>
<dbReference type="Gene3D" id="3.40.50.300">
    <property type="entry name" value="P-loop containing nucleotide triphosphate hydrolases"/>
    <property type="match status" value="2"/>
</dbReference>
<dbReference type="Gene3D" id="3.30.2060.10">
    <property type="entry name" value="Penicillin-binding protein 1b domain"/>
    <property type="match status" value="1"/>
</dbReference>
<dbReference type="SMART" id="SM00487">
    <property type="entry name" value="DEXDc"/>
    <property type="match status" value="1"/>
</dbReference>
<keyword evidence="2 13" id="KW-0963">Cytoplasm</keyword>
<comment type="subcellular location">
    <subcellularLocation>
        <location evidence="1 13">Cytoplasm</location>
    </subcellularLocation>
</comment>
<dbReference type="Gene3D" id="3.40.50.11180">
    <property type="match status" value="1"/>
</dbReference>
<dbReference type="GO" id="GO:0005737">
    <property type="term" value="C:cytoplasm"/>
    <property type="evidence" value="ECO:0007669"/>
    <property type="project" value="UniProtKB-SubCell"/>
</dbReference>
<evidence type="ECO:0000256" key="2">
    <source>
        <dbReference type="ARBA" id="ARBA00022490"/>
    </source>
</evidence>
<evidence type="ECO:0000259" key="15">
    <source>
        <dbReference type="PROSITE" id="PS51194"/>
    </source>
</evidence>
<dbReference type="InterPro" id="IPR005118">
    <property type="entry name" value="TRCF_C"/>
</dbReference>
<keyword evidence="3 13" id="KW-0547">Nucleotide-binding</keyword>
<dbReference type="InterPro" id="IPR004576">
    <property type="entry name" value="Mfd"/>
</dbReference>
<dbReference type="GO" id="GO:0000716">
    <property type="term" value="P:transcription-coupled nucleotide-excision repair, DNA damage recognition"/>
    <property type="evidence" value="ECO:0007669"/>
    <property type="project" value="UniProtKB-UniRule"/>
</dbReference>
<dbReference type="CDD" id="cd17991">
    <property type="entry name" value="DEXHc_TRCF"/>
    <property type="match status" value="1"/>
</dbReference>
<evidence type="ECO:0000256" key="12">
    <source>
        <dbReference type="ARBA" id="ARBA00070128"/>
    </source>
</evidence>
<dbReference type="InterPro" id="IPR011545">
    <property type="entry name" value="DEAD/DEAH_box_helicase_dom"/>
</dbReference>
<dbReference type="GO" id="GO:0016787">
    <property type="term" value="F:hydrolase activity"/>
    <property type="evidence" value="ECO:0007669"/>
    <property type="project" value="UniProtKB-KW"/>
</dbReference>
<dbReference type="InterPro" id="IPR048635">
    <property type="entry name" value="MFD_D3"/>
</dbReference>
<evidence type="ECO:0000256" key="11">
    <source>
        <dbReference type="ARBA" id="ARBA00061399"/>
    </source>
</evidence>
<keyword evidence="4 13" id="KW-0227">DNA damage</keyword>
<evidence type="ECO:0000256" key="8">
    <source>
        <dbReference type="ARBA" id="ARBA00023125"/>
    </source>
</evidence>
<comment type="caution">
    <text evidence="16">The sequence shown here is derived from an EMBL/GenBank/DDBJ whole genome shotgun (WGS) entry which is preliminary data.</text>
</comment>
<sequence length="1184" mass="132008">MQKLSAEILAKSSSVTWSPPLPGPRDGQRFTLSGLNGSSDAAVIAQQALNHRSAFSVMVIICASALDAARLHEEIPVFAPDLTVRLLPDWEILPYDAFSPHQDLVSERLATLHELLIGHCDIVLMPVTTAIQKLGPPSFLAAHTFFFKKGDKLDEMALRLQLQQAGYDPVSAVVRPGEYSLRGGLIDLFPMGSALPYRLDLFGDEIDQIRSFDPDTQRSLFPVQEVRLLPGHEFPMDEESRTAFRGRWREVFDGDPSRCSIYKDMGLGIPSAGIESYLPLFFESTSTVFDYLPLAKGPVWLGIHGELENQIKGFWQDTQQRYNFLSHDSSRPVLDPKRLYLQNDELFALLKPHARLVLQKESSTESAGENTEVSERIFWTLPDIAVNRKDADPISKLKHLINNTESRVLISADSAGRRETIRQLFEENQLKTHSSDSLAEFIASDVPLSITHSAIHDGFVASHAKVIVITESELFAASARTRRKGKDKEASNVDTLVKDLSELKVGDPVVHAEHGIGRYQGLILLDVGNGEEEFLHLLYAHAATLYVPVAQLQLISRYAGSDPETAPLHQLGSGQWERAKRKAAKQIRDTAAELLNLYAQRALRKGHAFEFSAHDYEAFAESFGFEETADQAAAIAAVIQDMTSGKPMDRLVCGDVGFGKTEVALRASFLAVMGGKQVAIMAPTTLLAEQHAETWKDRFADWPVKIVELSRFKTTKEINTALEAMAKGEADIVIGTHKLFSADVKFPRLGLVIIDEEHRFGVRQKEALKSLRAEVDVLTLTATPIPRTLGMALEGLRDFSVIATAPQKRLAIKTFVRRESDGVIREAVLREIKRGGQVYFLHNEVDTIENRKQSLEKLLPEARIVVAHGQMHERDLERVMRDFVTQRANILLCTTIIETGIDVPTANTIIMHRADKFGLAQLHQLRGRVGRSHHQAYAYLTVPDPEALTKQAKLRLDAIQAMEELGSGFYLAMHDLEIRGAGEVLGDKQSGDISEIGFQLYTEMLNKAVNSLKNGKEPDLMAPMEVITDITLGVPALLTNDYCPDVHERLSLYKRLATVSSFEKLMDIKEELVDRFGDLPEQAQSLFETHRLRLNMAVLGIKKIDANPAQITIQFIPNPPIDPIKIIQLVQTNKRIQLNGQDKLKILPADKEAFITLAQRLEAIRQLLKHLSDTAIKPEILKTS</sequence>
<keyword evidence="7 13" id="KW-0067">ATP-binding</keyword>